<gene>
    <name evidence="2" type="ORF">ADEAN_000110300</name>
</gene>
<sequence length="289" mass="32098">MGHSSSKPSKKEKRRKAPVSPPVPEVQPVSNPLDDRPKASLSNTPVSSPTHLRRAPPPSQPYYSFGVESLLAEQTERAPPTKAPTVAPYSFGVDSYYRRFPAGREPEAARPTEDGSVASSEEDENMRLFEKRLNTHLKRIRDRDSAPPAEAPTLTRHASVECSYWTSFLADYKSFKSTREGAKAEAPLLDTLPEETTTVVTGDGQAPEIHYIGKIPYTVVNGKYVLRIGGAPPAPESAPKAVRKVHVQPGDPDYEEVMAFRREVAEKVYRYNLRKVEYVASPIWKALEV</sequence>
<dbReference type="VEuPathDB" id="TriTrypDB:ADEAN_000110300"/>
<evidence type="ECO:0000256" key="1">
    <source>
        <dbReference type="SAM" id="MobiDB-lite"/>
    </source>
</evidence>
<feature type="compositionally biased region" description="Polar residues" evidence="1">
    <location>
        <begin position="40"/>
        <end position="50"/>
    </location>
</feature>
<dbReference type="EMBL" id="LR877146">
    <property type="protein sequence ID" value="CAD2213660.1"/>
    <property type="molecule type" value="Genomic_DNA"/>
</dbReference>
<dbReference type="AlphaFoldDB" id="A0A7G2C1R1"/>
<organism evidence="2 3">
    <name type="scientific">Angomonas deanei</name>
    <dbReference type="NCBI Taxonomy" id="59799"/>
    <lineage>
        <taxon>Eukaryota</taxon>
        <taxon>Discoba</taxon>
        <taxon>Euglenozoa</taxon>
        <taxon>Kinetoplastea</taxon>
        <taxon>Metakinetoplastina</taxon>
        <taxon>Trypanosomatida</taxon>
        <taxon>Trypanosomatidae</taxon>
        <taxon>Strigomonadinae</taxon>
        <taxon>Angomonas</taxon>
    </lineage>
</organism>
<feature type="region of interest" description="Disordered" evidence="1">
    <location>
        <begin position="1"/>
        <end position="68"/>
    </location>
</feature>
<evidence type="ECO:0000313" key="2">
    <source>
        <dbReference type="EMBL" id="CAD2213660.1"/>
    </source>
</evidence>
<protein>
    <submittedName>
        <fullName evidence="2">Uncharacterized protein</fullName>
    </submittedName>
</protein>
<evidence type="ECO:0000313" key="3">
    <source>
        <dbReference type="Proteomes" id="UP000515908"/>
    </source>
</evidence>
<feature type="compositionally biased region" description="Basic residues" evidence="1">
    <location>
        <begin position="8"/>
        <end position="17"/>
    </location>
</feature>
<feature type="region of interest" description="Disordered" evidence="1">
    <location>
        <begin position="103"/>
        <end position="124"/>
    </location>
</feature>
<accession>A0A7G2C1R1</accession>
<name>A0A7G2C1R1_9TRYP</name>
<feature type="compositionally biased region" description="Basic and acidic residues" evidence="1">
    <location>
        <begin position="103"/>
        <end position="113"/>
    </location>
</feature>
<proteinExistence type="predicted"/>
<keyword evidence="3" id="KW-1185">Reference proteome</keyword>
<dbReference type="Proteomes" id="UP000515908">
    <property type="component" value="Chromosome 02"/>
</dbReference>
<reference evidence="2 3" key="1">
    <citation type="submission" date="2020-08" db="EMBL/GenBank/DDBJ databases">
        <authorList>
            <person name="Newling K."/>
            <person name="Davey J."/>
            <person name="Forrester S."/>
        </authorList>
    </citation>
    <scope>NUCLEOTIDE SEQUENCE [LARGE SCALE GENOMIC DNA]</scope>
    <source>
        <strain evidence="3">Crithidia deanei Carvalho (ATCC PRA-265)</strain>
    </source>
</reference>